<evidence type="ECO:0000256" key="3">
    <source>
        <dbReference type="ARBA" id="ARBA00022737"/>
    </source>
</evidence>
<feature type="transmembrane region" description="Helical" evidence="8">
    <location>
        <begin position="566"/>
        <end position="588"/>
    </location>
</feature>
<keyword evidence="2 8" id="KW-0812">Transmembrane</keyword>
<dbReference type="InterPro" id="IPR036770">
    <property type="entry name" value="Ankyrin_rpt-contain_sf"/>
</dbReference>
<dbReference type="SMART" id="SM00248">
    <property type="entry name" value="ANK"/>
    <property type="match status" value="11"/>
</dbReference>
<keyword evidence="5 7" id="KW-0040">ANK repeat</keyword>
<evidence type="ECO:0000259" key="9">
    <source>
        <dbReference type="Pfam" id="PF13962"/>
    </source>
</evidence>
<dbReference type="Gene3D" id="1.25.40.20">
    <property type="entry name" value="Ankyrin repeat-containing domain"/>
    <property type="match status" value="2"/>
</dbReference>
<comment type="subcellular location">
    <subcellularLocation>
        <location evidence="1">Membrane</location>
        <topology evidence="1">Multi-pass membrane protein</topology>
    </subcellularLocation>
</comment>
<dbReference type="SUPFAM" id="SSF48403">
    <property type="entry name" value="Ankyrin repeat"/>
    <property type="match status" value="2"/>
</dbReference>
<sequence length="662" mass="74671">MKSVEESRRKSLMHFFFDYCLNILLRWGNRFCRTMINPMPQEVIWKVKFIYFFGVGPNDDNPLIIASRLGLVDMVWGFIKCAKQTNTNLYNGKSGEFQEFLWLRNKLNETALDVAIKQGHVEVAKLLLENASWECLISKRNHEGKLLVSMLADHEHDMFILSILEKARTAAVVQPASTLMWILNQDSKLDQGEVELTPNKNTILHLVSHNGDIKYAHDILVKHPSLVYRRNSEGETPAYVAAREGHVDILAIIISYLRKKNDITESLLVRSIDKHTALHIAIQNHHVGVVFWLIKEIPQLVNLINDFNECPIYLAAERGYHHILNLMLNNGGKQTFEGPKGKTALHAAAISGSKECTAYLLKKGTDQHKRDKQGWTPLQYAVDHNNPLVSAELVDADPSILYEKIKEGGINTSVVHIAASRGYCETVKVLMTHCPGCSELLDEKGNNIFHVAVENKQTEVIKFIYGDISYTRLVNQKDKDGNTPIHLLMASDLEMMEVAMDYRVNINVMNNEKLTPLDMASSSEKRKKLLERVAASSRVQDKSPSIKISRWNEKRTEEEFQLVENLLIVATLIATATFAAAFTVPGGFDGNEGSKQGMPILLRKTAFKAFMLANTGAFASSCSVLGSHVLLLVYRLKSNEVDKENRKSIHTRIVVHGKDFMI</sequence>
<dbReference type="PANTHER" id="PTHR24186">
    <property type="entry name" value="PROTEIN PHOSPHATASE 1 REGULATORY SUBUNIT"/>
    <property type="match status" value="1"/>
</dbReference>
<gene>
    <name evidence="10" type="ORF">Tci_055764</name>
</gene>
<evidence type="ECO:0000256" key="7">
    <source>
        <dbReference type="PROSITE-ProRule" id="PRU00023"/>
    </source>
</evidence>
<accession>A0A6L2NC22</accession>
<keyword evidence="3" id="KW-0677">Repeat</keyword>
<feature type="domain" description="PGG" evidence="9">
    <location>
        <begin position="562"/>
        <end position="636"/>
    </location>
</feature>
<evidence type="ECO:0000256" key="2">
    <source>
        <dbReference type="ARBA" id="ARBA00022692"/>
    </source>
</evidence>
<dbReference type="Pfam" id="PF12796">
    <property type="entry name" value="Ank_2"/>
    <property type="match status" value="3"/>
</dbReference>
<dbReference type="PANTHER" id="PTHR24186:SF50">
    <property type="entry name" value="ANKYRIN REPEAT-CONTAINING PROTEIN ITN1-LIKE ISOFORM X1"/>
    <property type="match status" value="1"/>
</dbReference>
<evidence type="ECO:0000256" key="8">
    <source>
        <dbReference type="SAM" id="Phobius"/>
    </source>
</evidence>
<feature type="transmembrane region" description="Helical" evidence="8">
    <location>
        <begin position="609"/>
        <end position="634"/>
    </location>
</feature>
<comment type="caution">
    <text evidence="10">The sequence shown here is derived from an EMBL/GenBank/DDBJ whole genome shotgun (WGS) entry which is preliminary data.</text>
</comment>
<proteinExistence type="predicted"/>
<protein>
    <submittedName>
        <fullName evidence="10">Ankyrin repeat-containing protein</fullName>
    </submittedName>
</protein>
<reference evidence="10" key="1">
    <citation type="journal article" date="2019" name="Sci. Rep.">
        <title>Draft genome of Tanacetum cinerariifolium, the natural source of mosquito coil.</title>
        <authorList>
            <person name="Yamashiro T."/>
            <person name="Shiraishi A."/>
            <person name="Satake H."/>
            <person name="Nakayama K."/>
        </authorList>
    </citation>
    <scope>NUCLEOTIDE SEQUENCE</scope>
</reference>
<evidence type="ECO:0000256" key="1">
    <source>
        <dbReference type="ARBA" id="ARBA00004141"/>
    </source>
</evidence>
<keyword evidence="4 8" id="KW-1133">Transmembrane helix</keyword>
<evidence type="ECO:0000313" key="10">
    <source>
        <dbReference type="EMBL" id="GEU83786.1"/>
    </source>
</evidence>
<evidence type="ECO:0000256" key="5">
    <source>
        <dbReference type="ARBA" id="ARBA00023043"/>
    </source>
</evidence>
<evidence type="ECO:0000256" key="4">
    <source>
        <dbReference type="ARBA" id="ARBA00022989"/>
    </source>
</evidence>
<dbReference type="InterPro" id="IPR026961">
    <property type="entry name" value="PGG_dom"/>
</dbReference>
<feature type="repeat" description="ANK" evidence="7">
    <location>
        <begin position="340"/>
        <end position="372"/>
    </location>
</feature>
<dbReference type="PROSITE" id="PS50297">
    <property type="entry name" value="ANK_REP_REGION"/>
    <property type="match status" value="1"/>
</dbReference>
<dbReference type="InterPro" id="IPR002110">
    <property type="entry name" value="Ankyrin_rpt"/>
</dbReference>
<dbReference type="GO" id="GO:0005886">
    <property type="term" value="C:plasma membrane"/>
    <property type="evidence" value="ECO:0007669"/>
    <property type="project" value="TreeGrafter"/>
</dbReference>
<evidence type="ECO:0000256" key="6">
    <source>
        <dbReference type="ARBA" id="ARBA00023136"/>
    </source>
</evidence>
<dbReference type="AlphaFoldDB" id="A0A6L2NC22"/>
<organism evidence="10">
    <name type="scientific">Tanacetum cinerariifolium</name>
    <name type="common">Dalmatian daisy</name>
    <name type="synonym">Chrysanthemum cinerariifolium</name>
    <dbReference type="NCBI Taxonomy" id="118510"/>
    <lineage>
        <taxon>Eukaryota</taxon>
        <taxon>Viridiplantae</taxon>
        <taxon>Streptophyta</taxon>
        <taxon>Embryophyta</taxon>
        <taxon>Tracheophyta</taxon>
        <taxon>Spermatophyta</taxon>
        <taxon>Magnoliopsida</taxon>
        <taxon>eudicotyledons</taxon>
        <taxon>Gunneridae</taxon>
        <taxon>Pentapetalae</taxon>
        <taxon>asterids</taxon>
        <taxon>campanulids</taxon>
        <taxon>Asterales</taxon>
        <taxon>Asteraceae</taxon>
        <taxon>Asteroideae</taxon>
        <taxon>Anthemideae</taxon>
        <taxon>Anthemidinae</taxon>
        <taxon>Tanacetum</taxon>
    </lineage>
</organism>
<dbReference type="EMBL" id="BKCJ010008752">
    <property type="protein sequence ID" value="GEU83786.1"/>
    <property type="molecule type" value="Genomic_DNA"/>
</dbReference>
<keyword evidence="6 8" id="KW-0472">Membrane</keyword>
<name>A0A6L2NC22_TANCI</name>
<dbReference type="PROSITE" id="PS50088">
    <property type="entry name" value="ANK_REPEAT"/>
    <property type="match status" value="1"/>
</dbReference>
<dbReference type="Pfam" id="PF00023">
    <property type="entry name" value="Ank"/>
    <property type="match status" value="1"/>
</dbReference>
<dbReference type="Pfam" id="PF13962">
    <property type="entry name" value="PGG"/>
    <property type="match status" value="1"/>
</dbReference>